<keyword evidence="3" id="KW-1185">Reference proteome</keyword>
<proteinExistence type="predicted"/>
<accession>A0ABS8RTB4</accession>
<feature type="transmembrane region" description="Helical" evidence="1">
    <location>
        <begin position="47"/>
        <end position="72"/>
    </location>
</feature>
<evidence type="ECO:0008006" key="4">
    <source>
        <dbReference type="Google" id="ProtNLM"/>
    </source>
</evidence>
<sequence>MCFLFRFCPCIELLLFCRLSFGTFMPLVPLSLIYLPIPADLYVYFSYFQSFIFSCFFSLCYLSLYIILYSFLSPMISCIFLNLILSDATCCLFKFISCFAFVGSSVKQLK</sequence>
<feature type="transmembrane region" description="Helical" evidence="1">
    <location>
        <begin position="12"/>
        <end position="35"/>
    </location>
</feature>
<dbReference type="EMBL" id="JACEIK010000112">
    <property type="protein sequence ID" value="MCD7450004.1"/>
    <property type="molecule type" value="Genomic_DNA"/>
</dbReference>
<evidence type="ECO:0000313" key="3">
    <source>
        <dbReference type="Proteomes" id="UP000823775"/>
    </source>
</evidence>
<evidence type="ECO:0000256" key="1">
    <source>
        <dbReference type="SAM" id="Phobius"/>
    </source>
</evidence>
<reference evidence="2 3" key="1">
    <citation type="journal article" date="2021" name="BMC Genomics">
        <title>Datura genome reveals duplications of psychoactive alkaloid biosynthetic genes and high mutation rate following tissue culture.</title>
        <authorList>
            <person name="Rajewski A."/>
            <person name="Carter-House D."/>
            <person name="Stajich J."/>
            <person name="Litt A."/>
        </authorList>
    </citation>
    <scope>NUCLEOTIDE SEQUENCE [LARGE SCALE GENOMIC DNA]</scope>
    <source>
        <strain evidence="2">AR-01</strain>
    </source>
</reference>
<gene>
    <name evidence="2" type="ORF">HAX54_002721</name>
</gene>
<dbReference type="Proteomes" id="UP000823775">
    <property type="component" value="Unassembled WGS sequence"/>
</dbReference>
<organism evidence="2 3">
    <name type="scientific">Datura stramonium</name>
    <name type="common">Jimsonweed</name>
    <name type="synonym">Common thornapple</name>
    <dbReference type="NCBI Taxonomy" id="4076"/>
    <lineage>
        <taxon>Eukaryota</taxon>
        <taxon>Viridiplantae</taxon>
        <taxon>Streptophyta</taxon>
        <taxon>Embryophyta</taxon>
        <taxon>Tracheophyta</taxon>
        <taxon>Spermatophyta</taxon>
        <taxon>Magnoliopsida</taxon>
        <taxon>eudicotyledons</taxon>
        <taxon>Gunneridae</taxon>
        <taxon>Pentapetalae</taxon>
        <taxon>asterids</taxon>
        <taxon>lamiids</taxon>
        <taxon>Solanales</taxon>
        <taxon>Solanaceae</taxon>
        <taxon>Solanoideae</taxon>
        <taxon>Datureae</taxon>
        <taxon>Datura</taxon>
    </lineage>
</organism>
<name>A0ABS8RTB4_DATST</name>
<keyword evidence="1" id="KW-0472">Membrane</keyword>
<protein>
    <recommendedName>
        <fullName evidence="4">NADH dehydrogenase subunit 6</fullName>
    </recommendedName>
</protein>
<feature type="transmembrane region" description="Helical" evidence="1">
    <location>
        <begin position="79"/>
        <end position="102"/>
    </location>
</feature>
<comment type="caution">
    <text evidence="2">The sequence shown here is derived from an EMBL/GenBank/DDBJ whole genome shotgun (WGS) entry which is preliminary data.</text>
</comment>
<keyword evidence="1" id="KW-0812">Transmembrane</keyword>
<keyword evidence="1" id="KW-1133">Transmembrane helix</keyword>
<evidence type="ECO:0000313" key="2">
    <source>
        <dbReference type="EMBL" id="MCD7450004.1"/>
    </source>
</evidence>